<protein>
    <recommendedName>
        <fullName evidence="4">ECF transporter S component</fullName>
    </recommendedName>
</protein>
<organism evidence="2 3">
    <name type="scientific">Mesomycoplasma bovoculi M165/69</name>
    <dbReference type="NCBI Taxonomy" id="743966"/>
    <lineage>
        <taxon>Bacteria</taxon>
        <taxon>Bacillati</taxon>
        <taxon>Mycoplasmatota</taxon>
        <taxon>Mycoplasmoidales</taxon>
        <taxon>Metamycoplasmataceae</taxon>
        <taxon>Mesomycoplasma</taxon>
    </lineage>
</organism>
<feature type="transmembrane region" description="Helical" evidence="1">
    <location>
        <begin position="147"/>
        <end position="172"/>
    </location>
</feature>
<evidence type="ECO:0008006" key="4">
    <source>
        <dbReference type="Google" id="ProtNLM"/>
    </source>
</evidence>
<feature type="transmembrane region" description="Helical" evidence="1">
    <location>
        <begin position="52"/>
        <end position="76"/>
    </location>
</feature>
<dbReference type="Proteomes" id="UP000019229">
    <property type="component" value="Chromosome"/>
</dbReference>
<dbReference type="PATRIC" id="fig|743966.3.peg.305"/>
<name>W5UT48_9BACT</name>
<keyword evidence="1" id="KW-0812">Transmembrane</keyword>
<dbReference type="AlphaFoldDB" id="W5UT48"/>
<keyword evidence="3" id="KW-1185">Reference proteome</keyword>
<gene>
    <name evidence="2" type="ORF">MYB_01515</name>
</gene>
<keyword evidence="1" id="KW-1133">Transmembrane helix</keyword>
<sequence length="248" mass="28268">MSGIYYHRNITFKISVTGILLSISLLFLYISHTLIPWPIFPAIGLKVDLSTLFILPIFMLAGVWLGFVALTIRFVLGPFIVPNLPINIGYFAHFVFLLASLIFILSFLASDYLLNLTKKEIVITNSDEISSSNDILVKKRNTKKRHIMLILSLLISILATSLIMTLLNGYFITPVFFNLYGLTSAITYANLEPVWTNISHSIKVSNLSYWGFIFTLYFPFNLVNFLITSILAMPLYFVIKTFKKRRGF</sequence>
<dbReference type="KEGG" id="mbc:MYB_01515"/>
<keyword evidence="1" id="KW-0472">Membrane</keyword>
<reference evidence="2 3" key="1">
    <citation type="journal article" date="2014" name="Genome Announc.">
        <title>Complete Genome Sequence of Mycoplasma bovoculi Strain M165/69T (ATCC 29104).</title>
        <authorList>
            <person name="Calcutt M.J."/>
            <person name="Foecking M.F."/>
        </authorList>
    </citation>
    <scope>NUCLEOTIDE SEQUENCE [LARGE SCALE GENOMIC DNA]</scope>
    <source>
        <strain evidence="2">M165/69</strain>
    </source>
</reference>
<dbReference type="eggNOG" id="ENOG5030MR5">
    <property type="taxonomic scope" value="Bacteria"/>
</dbReference>
<dbReference type="EMBL" id="CP007154">
    <property type="protein sequence ID" value="AHH45312.1"/>
    <property type="molecule type" value="Genomic_DNA"/>
</dbReference>
<feature type="transmembrane region" description="Helical" evidence="1">
    <location>
        <begin position="12"/>
        <end position="31"/>
    </location>
</feature>
<feature type="transmembrane region" description="Helical" evidence="1">
    <location>
        <begin position="209"/>
        <end position="239"/>
    </location>
</feature>
<dbReference type="STRING" id="743966.MYB_01515"/>
<proteinExistence type="predicted"/>
<dbReference type="HOGENOM" id="CLU_098262_0_0_14"/>
<accession>W5UT48</accession>
<dbReference type="NCBIfam" id="NF046054">
    <property type="entry name" value="memb_MPN527"/>
    <property type="match status" value="1"/>
</dbReference>
<dbReference type="RefSeq" id="WP_022934760.1">
    <property type="nucleotide sequence ID" value="NZ_CP007154.1"/>
</dbReference>
<dbReference type="Gene3D" id="1.10.1760.20">
    <property type="match status" value="1"/>
</dbReference>
<dbReference type="OrthoDB" id="400696at2"/>
<feature type="transmembrane region" description="Helical" evidence="1">
    <location>
        <begin position="88"/>
        <end position="109"/>
    </location>
</feature>
<evidence type="ECO:0000313" key="2">
    <source>
        <dbReference type="EMBL" id="AHH45312.1"/>
    </source>
</evidence>
<evidence type="ECO:0000256" key="1">
    <source>
        <dbReference type="SAM" id="Phobius"/>
    </source>
</evidence>
<evidence type="ECO:0000313" key="3">
    <source>
        <dbReference type="Proteomes" id="UP000019229"/>
    </source>
</evidence>